<comment type="caution">
    <text evidence="2">The sequence shown here is derived from an EMBL/GenBank/DDBJ whole genome shotgun (WGS) entry which is preliminary data.</text>
</comment>
<evidence type="ECO:0000313" key="2">
    <source>
        <dbReference type="EMBL" id="MCZ8534543.1"/>
    </source>
</evidence>
<reference evidence="2" key="1">
    <citation type="submission" date="2022-05" db="EMBL/GenBank/DDBJ databases">
        <authorList>
            <person name="Colautti A."/>
            <person name="Iacumin L."/>
        </authorList>
    </citation>
    <scope>NUCLEOTIDE SEQUENCE</scope>
    <source>
        <strain evidence="2">DSM 30747</strain>
    </source>
</reference>
<accession>A0A9X3RBR2</accession>
<organism evidence="2 3">
    <name type="scientific">Psychrobacillus psychrodurans</name>
    <dbReference type="NCBI Taxonomy" id="126157"/>
    <lineage>
        <taxon>Bacteria</taxon>
        <taxon>Bacillati</taxon>
        <taxon>Bacillota</taxon>
        <taxon>Bacilli</taxon>
        <taxon>Bacillales</taxon>
        <taxon>Bacillaceae</taxon>
        <taxon>Psychrobacillus</taxon>
    </lineage>
</organism>
<feature type="domain" description="Tubby C-terminal" evidence="1">
    <location>
        <begin position="4"/>
        <end position="171"/>
    </location>
</feature>
<dbReference type="Proteomes" id="UP001152172">
    <property type="component" value="Unassembled WGS sequence"/>
</dbReference>
<evidence type="ECO:0000313" key="3">
    <source>
        <dbReference type="Proteomes" id="UP001152172"/>
    </source>
</evidence>
<dbReference type="InterPro" id="IPR056944">
    <property type="entry name" value="Tubby_C-like"/>
</dbReference>
<keyword evidence="3" id="KW-1185">Reference proteome</keyword>
<protein>
    <recommendedName>
        <fullName evidence="1">Tubby C-terminal domain-containing protein</fullName>
    </recommendedName>
</protein>
<dbReference type="EMBL" id="JAMKBI010000011">
    <property type="protein sequence ID" value="MCZ8534543.1"/>
    <property type="molecule type" value="Genomic_DNA"/>
</dbReference>
<proteinExistence type="predicted"/>
<dbReference type="RefSeq" id="WP_269922683.1">
    <property type="nucleotide sequence ID" value="NZ_JAMKBI010000011.1"/>
</dbReference>
<name>A0A9X3RBR2_9BACI</name>
<sequence>MANYTYEQPIDIEETPKTSVYNEKGEIVYIFQRYYSNGLKKRLDKIMDYRYFLWYNVYDANGELKCMCKKVSRKGKVYFEAFDYTEQKKYIVAYDKWKELVPDLLITDGNLQIKLDKEIEGWSKFVYNDNEIARWKASLDKVFKIQLEVNDNTPVNNAAFFIAISQCALFIGS</sequence>
<evidence type="ECO:0000259" key="1">
    <source>
        <dbReference type="Pfam" id="PF23728"/>
    </source>
</evidence>
<dbReference type="Pfam" id="PF23728">
    <property type="entry name" value="Tubby_C_like"/>
    <property type="match status" value="1"/>
</dbReference>
<dbReference type="AlphaFoldDB" id="A0A9X3RBR2"/>
<gene>
    <name evidence="2" type="ORF">M9R61_14630</name>
</gene>